<accession>A0A9D1MSP3</accession>
<dbReference type="PRINTS" id="PR00077">
    <property type="entry name" value="GPDHDRGNASE"/>
</dbReference>
<feature type="binding site" evidence="8">
    <location>
        <begin position="237"/>
        <end position="238"/>
    </location>
    <ligand>
        <name>substrate</name>
    </ligand>
</feature>
<dbReference type="Pfam" id="PF01210">
    <property type="entry name" value="NAD_Gly3P_dh_N"/>
    <property type="match status" value="1"/>
</dbReference>
<keyword evidence="4" id="KW-0443">Lipid metabolism</keyword>
<dbReference type="EMBL" id="DVNO01000034">
    <property type="protein sequence ID" value="HIU65741.1"/>
    <property type="molecule type" value="Genomic_DNA"/>
</dbReference>
<evidence type="ECO:0000256" key="3">
    <source>
        <dbReference type="ARBA" id="ARBA00023002"/>
    </source>
</evidence>
<name>A0A9D1MSP3_9PROT</name>
<dbReference type="GO" id="GO:0047952">
    <property type="term" value="F:glycerol-3-phosphate dehydrogenase [NAD(P)+] activity"/>
    <property type="evidence" value="ECO:0007669"/>
    <property type="project" value="UniProtKB-EC"/>
</dbReference>
<evidence type="ECO:0000256" key="6">
    <source>
        <dbReference type="ARBA" id="ARBA00023264"/>
    </source>
</evidence>
<dbReference type="InterPro" id="IPR006168">
    <property type="entry name" value="G3P_DH_NAD-dep"/>
</dbReference>
<evidence type="ECO:0000313" key="14">
    <source>
        <dbReference type="EMBL" id="HIU65741.1"/>
    </source>
</evidence>
<dbReference type="InterPro" id="IPR013328">
    <property type="entry name" value="6PGD_dom2"/>
</dbReference>
<dbReference type="GO" id="GO:0046168">
    <property type="term" value="P:glycerol-3-phosphate catabolic process"/>
    <property type="evidence" value="ECO:0007669"/>
    <property type="project" value="InterPro"/>
</dbReference>
<evidence type="ECO:0000259" key="12">
    <source>
        <dbReference type="Pfam" id="PF01210"/>
    </source>
</evidence>
<keyword evidence="3 10" id="KW-0560">Oxidoreductase</keyword>
<dbReference type="PANTHER" id="PTHR11728:SF1">
    <property type="entry name" value="GLYCEROL-3-PHOSPHATE DEHYDROGENASE [NAD(+)] 2, CHLOROPLASTIC"/>
    <property type="match status" value="1"/>
</dbReference>
<proteinExistence type="inferred from homology"/>
<feature type="binding site" evidence="9">
    <location>
        <begin position="7"/>
        <end position="12"/>
    </location>
    <ligand>
        <name>NAD(+)</name>
        <dbReference type="ChEBI" id="CHEBI:57540"/>
    </ligand>
</feature>
<feature type="binding site" evidence="9">
    <location>
        <position position="237"/>
    </location>
    <ligand>
        <name>NAD(+)</name>
        <dbReference type="ChEBI" id="CHEBI:57540"/>
    </ligand>
</feature>
<feature type="binding site" evidence="9">
    <location>
        <position position="125"/>
    </location>
    <ligand>
        <name>NAD(+)</name>
        <dbReference type="ChEBI" id="CHEBI:57540"/>
    </ligand>
</feature>
<evidence type="ECO:0000256" key="10">
    <source>
        <dbReference type="RuleBase" id="RU000437"/>
    </source>
</evidence>
<comment type="caution">
    <text evidence="14">The sequence shown here is derived from an EMBL/GenBank/DDBJ whole genome shotgun (WGS) entry which is preliminary data.</text>
</comment>
<keyword evidence="6" id="KW-1208">Phospholipid metabolism</keyword>
<dbReference type="PANTHER" id="PTHR11728">
    <property type="entry name" value="GLYCEROL-3-PHOSPHATE DEHYDROGENASE"/>
    <property type="match status" value="1"/>
</dbReference>
<evidence type="ECO:0000256" key="9">
    <source>
        <dbReference type="PIRSR" id="PIRSR000114-3"/>
    </source>
</evidence>
<evidence type="ECO:0000256" key="2">
    <source>
        <dbReference type="ARBA" id="ARBA00022516"/>
    </source>
</evidence>
<evidence type="ECO:0000256" key="11">
    <source>
        <dbReference type="RuleBase" id="RU000439"/>
    </source>
</evidence>
<feature type="binding site" evidence="9">
    <location>
        <position position="70"/>
    </location>
    <ligand>
        <name>NAD(+)</name>
        <dbReference type="ChEBI" id="CHEBI:57540"/>
    </ligand>
</feature>
<dbReference type="InterPro" id="IPR036291">
    <property type="entry name" value="NAD(P)-bd_dom_sf"/>
</dbReference>
<evidence type="ECO:0000256" key="7">
    <source>
        <dbReference type="PIRSR" id="PIRSR000114-1"/>
    </source>
</evidence>
<dbReference type="Proteomes" id="UP000824142">
    <property type="component" value="Unassembled WGS sequence"/>
</dbReference>
<gene>
    <name evidence="14" type="ORF">IAC63_03850</name>
</gene>
<feature type="domain" description="Glycerol-3-phosphate dehydrogenase NAD-dependent N-terminal" evidence="12">
    <location>
        <begin position="2"/>
        <end position="143"/>
    </location>
</feature>
<dbReference type="Gene3D" id="3.40.50.720">
    <property type="entry name" value="NAD(P)-binding Rossmann-like Domain"/>
    <property type="match status" value="1"/>
</dbReference>
<dbReference type="GO" id="GO:0005829">
    <property type="term" value="C:cytosol"/>
    <property type="evidence" value="ECO:0007669"/>
    <property type="project" value="TreeGrafter"/>
</dbReference>
<evidence type="ECO:0000256" key="4">
    <source>
        <dbReference type="ARBA" id="ARBA00023098"/>
    </source>
</evidence>
<dbReference type="GO" id="GO:0008654">
    <property type="term" value="P:phospholipid biosynthetic process"/>
    <property type="evidence" value="ECO:0007669"/>
    <property type="project" value="UniProtKB-KW"/>
</dbReference>
<feature type="active site" description="Proton acceptor" evidence="7">
    <location>
        <position position="173"/>
    </location>
</feature>
<dbReference type="EC" id="1.1.1.94" evidence="11"/>
<protein>
    <recommendedName>
        <fullName evidence="11">Glycerol-3-phosphate dehydrogenase</fullName>
        <ecNumber evidence="11">1.1.1.94</ecNumber>
    </recommendedName>
</protein>
<dbReference type="Gene3D" id="1.10.1040.10">
    <property type="entry name" value="N-(1-d-carboxylethyl)-l-norvaline Dehydrogenase, domain 2"/>
    <property type="match status" value="1"/>
</dbReference>
<dbReference type="Pfam" id="PF07479">
    <property type="entry name" value="NAD_Gly3P_dh_C"/>
    <property type="match status" value="1"/>
</dbReference>
<dbReference type="InterPro" id="IPR006109">
    <property type="entry name" value="G3P_DH_NAD-dep_C"/>
</dbReference>
<keyword evidence="5" id="KW-0594">Phospholipid biosynthesis</keyword>
<feature type="domain" description="Glycerol-3-phosphate dehydrogenase NAD-dependent C-terminal" evidence="13">
    <location>
        <begin position="162"/>
        <end position="281"/>
    </location>
</feature>
<reference evidence="14" key="2">
    <citation type="journal article" date="2021" name="PeerJ">
        <title>Extensive microbial diversity within the chicken gut microbiome revealed by metagenomics and culture.</title>
        <authorList>
            <person name="Gilroy R."/>
            <person name="Ravi A."/>
            <person name="Getino M."/>
            <person name="Pursley I."/>
            <person name="Horton D.L."/>
            <person name="Alikhan N.F."/>
            <person name="Baker D."/>
            <person name="Gharbi K."/>
            <person name="Hall N."/>
            <person name="Watson M."/>
            <person name="Adriaenssens E.M."/>
            <person name="Foster-Nyarko E."/>
            <person name="Jarju S."/>
            <person name="Secka A."/>
            <person name="Antonio M."/>
            <person name="Oren A."/>
            <person name="Chaudhuri R.R."/>
            <person name="La Ragione R."/>
            <person name="Hildebrand F."/>
            <person name="Pallen M.J."/>
        </authorList>
    </citation>
    <scope>NUCLEOTIDE SEQUENCE</scope>
    <source>
        <strain evidence="14">CHK136-897</strain>
    </source>
</reference>
<evidence type="ECO:0000256" key="1">
    <source>
        <dbReference type="ARBA" id="ARBA00011009"/>
    </source>
</evidence>
<organism evidence="14 15">
    <name type="scientific">Candidatus Enterousia avicola</name>
    <dbReference type="NCBI Taxonomy" id="2840787"/>
    <lineage>
        <taxon>Bacteria</taxon>
        <taxon>Pseudomonadati</taxon>
        <taxon>Pseudomonadota</taxon>
        <taxon>Alphaproteobacteria</taxon>
        <taxon>Candidatus Enterousia</taxon>
    </lineage>
</organism>
<dbReference type="SUPFAM" id="SSF51735">
    <property type="entry name" value="NAD(P)-binding Rossmann-fold domains"/>
    <property type="match status" value="1"/>
</dbReference>
<evidence type="ECO:0000256" key="8">
    <source>
        <dbReference type="PIRSR" id="PIRSR000114-2"/>
    </source>
</evidence>
<dbReference type="SUPFAM" id="SSF48179">
    <property type="entry name" value="6-phosphogluconate dehydrogenase C-terminal domain-like"/>
    <property type="match status" value="1"/>
</dbReference>
<feature type="binding site" evidence="8">
    <location>
        <position position="92"/>
    </location>
    <ligand>
        <name>substrate</name>
    </ligand>
</feature>
<dbReference type="GO" id="GO:0005975">
    <property type="term" value="P:carbohydrate metabolic process"/>
    <property type="evidence" value="ECO:0007669"/>
    <property type="project" value="InterPro"/>
</dbReference>
<evidence type="ECO:0000256" key="5">
    <source>
        <dbReference type="ARBA" id="ARBA00023209"/>
    </source>
</evidence>
<dbReference type="InterPro" id="IPR011128">
    <property type="entry name" value="G3P_DH_NAD-dep_N"/>
</dbReference>
<dbReference type="InterPro" id="IPR008927">
    <property type="entry name" value="6-PGluconate_DH-like_C_sf"/>
</dbReference>
<sequence length="288" mass="30058">MKVGVIGAGAWGTALAIVSARGGADVLLWSYDGAFKAFDGVEMPSNITVTKDMNDIATCEAWLIVTPAAFFRETLRKAKQVYNNQPIIVCTKGAESATGDFMSEIISAEMPEVSDYGVLSGPQFAAEVARGVLTGSTLAGTPKAVEVGKSILNKLVINPSDDVVGAEICGVGKNAVALICGYKSVAASGENERAFFFTKAWNEVMTIGLASGAKMATFLDLCGIGDLFLSATSATSRNFAGGMAIARGEKPEGTVEGIFALAGLIHRAQNIGIDTPVLIEMQKKMNLS</sequence>
<keyword evidence="9 10" id="KW-0520">NAD</keyword>
<evidence type="ECO:0000259" key="13">
    <source>
        <dbReference type="Pfam" id="PF07479"/>
    </source>
</evidence>
<dbReference type="AlphaFoldDB" id="A0A9D1MSP3"/>
<reference evidence="14" key="1">
    <citation type="submission" date="2020-10" db="EMBL/GenBank/DDBJ databases">
        <authorList>
            <person name="Gilroy R."/>
        </authorList>
    </citation>
    <scope>NUCLEOTIDE SEQUENCE</scope>
    <source>
        <strain evidence="14">CHK136-897</strain>
    </source>
</reference>
<dbReference type="PIRSF" id="PIRSF000114">
    <property type="entry name" value="Glycerol-3-P_dh"/>
    <property type="match status" value="1"/>
</dbReference>
<dbReference type="GO" id="GO:0051287">
    <property type="term" value="F:NAD binding"/>
    <property type="evidence" value="ECO:0007669"/>
    <property type="project" value="InterPro"/>
</dbReference>
<comment type="similarity">
    <text evidence="1 10">Belongs to the NAD-dependent glycerol-3-phosphate dehydrogenase family.</text>
</comment>
<evidence type="ECO:0000313" key="15">
    <source>
        <dbReference type="Proteomes" id="UP000824142"/>
    </source>
</evidence>
<comment type="catalytic activity">
    <reaction evidence="11">
        <text>sn-glycerol 3-phosphate + NADP(+) = dihydroxyacetone phosphate + NADPH + H(+)</text>
        <dbReference type="Rhea" id="RHEA:11096"/>
        <dbReference type="ChEBI" id="CHEBI:15378"/>
        <dbReference type="ChEBI" id="CHEBI:57597"/>
        <dbReference type="ChEBI" id="CHEBI:57642"/>
        <dbReference type="ChEBI" id="CHEBI:57783"/>
        <dbReference type="ChEBI" id="CHEBI:58349"/>
        <dbReference type="EC" id="1.1.1.94"/>
    </reaction>
</comment>
<keyword evidence="2" id="KW-0444">Lipid biosynthesis</keyword>